<reference evidence="1" key="1">
    <citation type="submission" date="2021-11" db="EMBL/GenBank/DDBJ databases">
        <title>Isoprene-degrading acetogen.</title>
        <authorList>
            <person name="Yang Y."/>
            <person name="Jin H."/>
            <person name="Yan J."/>
        </authorList>
    </citation>
    <scope>NUCLEOTIDE SEQUENCE</scope>
    <source>
        <strain evidence="1">Berkeley</strain>
    </source>
</reference>
<name>A0ABY6HJ48_9FIRM</name>
<gene>
    <name evidence="1" type="ORF">LNN31_09125</name>
</gene>
<accession>A0ABY6HJ48</accession>
<protein>
    <submittedName>
        <fullName evidence="1">Uncharacterized protein</fullName>
    </submittedName>
</protein>
<dbReference type="EMBL" id="CP087994">
    <property type="protein sequence ID" value="UYO64567.1"/>
    <property type="molecule type" value="Genomic_DNA"/>
</dbReference>
<keyword evidence="2" id="KW-1185">Reference proteome</keyword>
<dbReference type="Proteomes" id="UP001163550">
    <property type="component" value="Chromosome"/>
</dbReference>
<organism evidence="1 2">
    <name type="scientific">Acetobacterium wieringae</name>
    <dbReference type="NCBI Taxonomy" id="52694"/>
    <lineage>
        <taxon>Bacteria</taxon>
        <taxon>Bacillati</taxon>
        <taxon>Bacillota</taxon>
        <taxon>Clostridia</taxon>
        <taxon>Eubacteriales</taxon>
        <taxon>Eubacteriaceae</taxon>
        <taxon>Acetobacterium</taxon>
    </lineage>
</organism>
<evidence type="ECO:0000313" key="2">
    <source>
        <dbReference type="Proteomes" id="UP001163550"/>
    </source>
</evidence>
<dbReference type="RefSeq" id="WP_228879776.1">
    <property type="nucleotide sequence ID" value="NZ_CABIIK010000015.1"/>
</dbReference>
<proteinExistence type="predicted"/>
<sequence>MENALEEIIDYRGKIPEKSEAGIKTLSAKSVKDGYIDYSKAYFISKETYEKFMVRGFPKKVLCILNAKLQETFRFSDCFSEICRMHLVGEIRAKIKLWTCLIQSFRTAW</sequence>
<evidence type="ECO:0000313" key="1">
    <source>
        <dbReference type="EMBL" id="UYO64567.1"/>
    </source>
</evidence>